<keyword evidence="3" id="KW-0004">4Fe-4S</keyword>
<keyword evidence="6" id="KW-0411">Iron-sulfur</keyword>
<evidence type="ECO:0000259" key="7">
    <source>
        <dbReference type="PROSITE" id="PS51379"/>
    </source>
</evidence>
<dbReference type="PROSITE" id="PS00198">
    <property type="entry name" value="4FE4S_FER_1"/>
    <property type="match status" value="1"/>
</dbReference>
<sequence>MKVASIGCTDYNYGQVKEKVVQTISLLGGIEEFVSSGDTVLLKPNLLSPHQPKLGITTHPAVVKAVIELVKDAGGEVKVGESSGGMMINHSLTQQAFKETGIKEVCQDLGVELINFDRVETKIMTSGQGEEIPLPKVLLEADVVISLPKIKTHSLTLFTGAIKNLYGCIPGAKKAEYHKLYPNPRDFAGLVVDLFSLIKPQLTIMDGIVGLEGNGPGTTGDRCEVGTILAGSDLVAVDTVAASYLGYGADEVPITSIANQQDLGTNDLDNIEILGDFKRPEREYKLPSNALLNLLPNWLLGSVFNSFLSSPKIMQEECVQCKRCLHSCPQKVIVEKNDKLKIELDDCIKCLCCQELCPKEAIVVTEHKLVQLIKQVKKFWS</sequence>
<evidence type="ECO:0000256" key="4">
    <source>
        <dbReference type="ARBA" id="ARBA00022723"/>
    </source>
</evidence>
<evidence type="ECO:0000313" key="8">
    <source>
        <dbReference type="EMBL" id="AGB42157.1"/>
    </source>
</evidence>
<gene>
    <name evidence="8" type="ordered locus">Halha_2283</name>
</gene>
<dbReference type="KEGG" id="hhl:Halha_2283"/>
<name>L0KA16_HALHC</name>
<keyword evidence="5" id="KW-0408">Iron</keyword>
<evidence type="ECO:0000256" key="5">
    <source>
        <dbReference type="ARBA" id="ARBA00023004"/>
    </source>
</evidence>
<evidence type="ECO:0000256" key="1">
    <source>
        <dbReference type="ARBA" id="ARBA00003532"/>
    </source>
</evidence>
<dbReference type="HOGENOM" id="CLU_058393_1_0_9"/>
<dbReference type="GO" id="GO:0051539">
    <property type="term" value="F:4 iron, 4 sulfur cluster binding"/>
    <property type="evidence" value="ECO:0007669"/>
    <property type="project" value="UniProtKB-KW"/>
</dbReference>
<dbReference type="OrthoDB" id="9807879at2"/>
<keyword evidence="9" id="KW-1185">Reference proteome</keyword>
<reference evidence="9" key="1">
    <citation type="submission" date="2012-02" db="EMBL/GenBank/DDBJ databases">
        <title>The complete genome of Halobacteroides halobius DSM 5150.</title>
        <authorList>
            <person name="Lucas S."/>
            <person name="Copeland A."/>
            <person name="Lapidus A."/>
            <person name="Glavina del Rio T."/>
            <person name="Dalin E."/>
            <person name="Tice H."/>
            <person name="Bruce D."/>
            <person name="Goodwin L."/>
            <person name="Pitluck S."/>
            <person name="Peters L."/>
            <person name="Mikhailova N."/>
            <person name="Gu W."/>
            <person name="Kyrpides N."/>
            <person name="Mavromatis K."/>
            <person name="Ivanova N."/>
            <person name="Brettin T."/>
            <person name="Detter J.C."/>
            <person name="Han C."/>
            <person name="Larimer F."/>
            <person name="Land M."/>
            <person name="Hauser L."/>
            <person name="Markowitz V."/>
            <person name="Cheng J.-F."/>
            <person name="Hugenholtz P."/>
            <person name="Woyke T."/>
            <person name="Wu D."/>
            <person name="Tindall B."/>
            <person name="Pomrenke H."/>
            <person name="Brambilla E."/>
            <person name="Klenk H.-P."/>
            <person name="Eisen J.A."/>
        </authorList>
    </citation>
    <scope>NUCLEOTIDE SEQUENCE [LARGE SCALE GENOMIC DNA]</scope>
    <source>
        <strain evidence="9">ATCC 35273 / DSM 5150 / MD-1</strain>
    </source>
</reference>
<evidence type="ECO:0000313" key="9">
    <source>
        <dbReference type="Proteomes" id="UP000010880"/>
    </source>
</evidence>
<dbReference type="eggNOG" id="COG1145">
    <property type="taxonomic scope" value="Bacteria"/>
</dbReference>
<feature type="domain" description="4Fe-4S ferredoxin-type" evidence="7">
    <location>
        <begin position="339"/>
        <end position="367"/>
    </location>
</feature>
<dbReference type="Gene3D" id="3.30.70.20">
    <property type="match status" value="1"/>
</dbReference>
<dbReference type="EMBL" id="CP003359">
    <property type="protein sequence ID" value="AGB42157.1"/>
    <property type="molecule type" value="Genomic_DNA"/>
</dbReference>
<proteinExistence type="predicted"/>
<dbReference type="PANTHER" id="PTHR24960:SF76">
    <property type="entry name" value="4FE-4S FERREDOXIN-TYPE DOMAIN-CONTAINING PROTEIN"/>
    <property type="match status" value="1"/>
</dbReference>
<dbReference type="Proteomes" id="UP000010880">
    <property type="component" value="Chromosome"/>
</dbReference>
<dbReference type="GO" id="GO:0046872">
    <property type="term" value="F:metal ion binding"/>
    <property type="evidence" value="ECO:0007669"/>
    <property type="project" value="UniProtKB-KW"/>
</dbReference>
<organism evidence="8 9">
    <name type="scientific">Halobacteroides halobius (strain ATCC 35273 / DSM 5150 / MD-1)</name>
    <dbReference type="NCBI Taxonomy" id="748449"/>
    <lineage>
        <taxon>Bacteria</taxon>
        <taxon>Bacillati</taxon>
        <taxon>Bacillota</taxon>
        <taxon>Clostridia</taxon>
        <taxon>Halanaerobiales</taxon>
        <taxon>Halobacteroidaceae</taxon>
        <taxon>Halobacteroides</taxon>
    </lineage>
</organism>
<comment type="function">
    <text evidence="1">Ferredoxins are iron-sulfur proteins that transfer electrons in a wide variety of metabolic reactions.</text>
</comment>
<evidence type="ECO:0000256" key="2">
    <source>
        <dbReference type="ARBA" id="ARBA00013529"/>
    </source>
</evidence>
<dbReference type="AlphaFoldDB" id="L0KA16"/>
<dbReference type="InterPro" id="IPR050157">
    <property type="entry name" value="PSI_iron-sulfur_center"/>
</dbReference>
<accession>L0KA16</accession>
<keyword evidence="4" id="KW-0479">Metal-binding</keyword>
<dbReference type="PANTHER" id="PTHR24960">
    <property type="entry name" value="PHOTOSYSTEM I IRON-SULFUR CENTER-RELATED"/>
    <property type="match status" value="1"/>
</dbReference>
<dbReference type="eggNOG" id="COG2006">
    <property type="taxonomic scope" value="Bacteria"/>
</dbReference>
<dbReference type="STRING" id="748449.Halha_2283"/>
<evidence type="ECO:0000256" key="3">
    <source>
        <dbReference type="ARBA" id="ARBA00022485"/>
    </source>
</evidence>
<dbReference type="InterPro" id="IPR007160">
    <property type="entry name" value="DUF362"/>
</dbReference>
<dbReference type="RefSeq" id="WP_015327871.1">
    <property type="nucleotide sequence ID" value="NC_019978.1"/>
</dbReference>
<dbReference type="InterPro" id="IPR017900">
    <property type="entry name" value="4Fe4S_Fe_S_CS"/>
</dbReference>
<dbReference type="PATRIC" id="fig|748449.3.peg.2202"/>
<dbReference type="SUPFAM" id="SSF54862">
    <property type="entry name" value="4Fe-4S ferredoxins"/>
    <property type="match status" value="1"/>
</dbReference>
<dbReference type="Pfam" id="PF04015">
    <property type="entry name" value="DUF362"/>
    <property type="match status" value="1"/>
</dbReference>
<evidence type="ECO:0000256" key="6">
    <source>
        <dbReference type="ARBA" id="ARBA00023014"/>
    </source>
</evidence>
<dbReference type="Pfam" id="PF13237">
    <property type="entry name" value="Fer4_10"/>
    <property type="match status" value="1"/>
</dbReference>
<protein>
    <recommendedName>
        <fullName evidence="2">Ferredoxin</fullName>
    </recommendedName>
</protein>
<dbReference type="PROSITE" id="PS51379">
    <property type="entry name" value="4FE4S_FER_2"/>
    <property type="match status" value="2"/>
</dbReference>
<feature type="domain" description="4Fe-4S ferredoxin-type" evidence="7">
    <location>
        <begin position="309"/>
        <end position="338"/>
    </location>
</feature>
<dbReference type="InterPro" id="IPR017896">
    <property type="entry name" value="4Fe4S_Fe-S-bd"/>
</dbReference>